<evidence type="ECO:0000313" key="2">
    <source>
        <dbReference type="Proteomes" id="UP000306808"/>
    </source>
</evidence>
<name>A0A4U0P366_9SPHI</name>
<comment type="caution">
    <text evidence="1">The sequence shown here is derived from an EMBL/GenBank/DDBJ whole genome shotgun (WGS) entry which is preliminary data.</text>
</comment>
<reference evidence="1 2" key="1">
    <citation type="submission" date="2019-04" db="EMBL/GenBank/DDBJ databases">
        <title>Sphingobacterium olei sp. nov., isolated from oil-contaminated soil.</title>
        <authorList>
            <person name="Liu B."/>
        </authorList>
    </citation>
    <scope>NUCLEOTIDE SEQUENCE [LARGE SCALE GENOMIC DNA]</scope>
    <source>
        <strain evidence="1 2">HAL-9</strain>
    </source>
</reference>
<organism evidence="1 2">
    <name type="scientific">Sphingobacterium olei</name>
    <dbReference type="NCBI Taxonomy" id="2571155"/>
    <lineage>
        <taxon>Bacteria</taxon>
        <taxon>Pseudomonadati</taxon>
        <taxon>Bacteroidota</taxon>
        <taxon>Sphingobacteriia</taxon>
        <taxon>Sphingobacteriales</taxon>
        <taxon>Sphingobacteriaceae</taxon>
        <taxon>Sphingobacterium</taxon>
    </lineage>
</organism>
<dbReference type="Proteomes" id="UP000306808">
    <property type="component" value="Unassembled WGS sequence"/>
</dbReference>
<dbReference type="EMBL" id="SUME01000002">
    <property type="protein sequence ID" value="TJZ61796.1"/>
    <property type="molecule type" value="Genomic_DNA"/>
</dbReference>
<gene>
    <name evidence="1" type="ORF">FAZ15_04570</name>
</gene>
<evidence type="ECO:0000313" key="1">
    <source>
        <dbReference type="EMBL" id="TJZ61796.1"/>
    </source>
</evidence>
<dbReference type="AlphaFoldDB" id="A0A4U0P366"/>
<accession>A0A4U0P366</accession>
<keyword evidence="2" id="KW-1185">Reference proteome</keyword>
<proteinExistence type="predicted"/>
<sequence length="310" mass="34764">MVLFKEIGQMKRTAYIKQFILFILAGTGATLQVNAQQLGGYLQYQQHTEQINPAYSLASDQAKLYTVGRKQWMGVDGAPTTILAGGHIKTANERSSVGFNVLYDKIGPERYTEANAYYGYSLKLSEKDYLGATVGLGLRWYQARTSLVEGYDQALRADINERVGTFGLSFLYYRKDQFYVGATLPRLGGEQFEDVQIFREDYSFTGGYLFEVDPGLHIKTNTWISVMQDQDVLINFSAMAYFNRKFGIGANYMNTRNLGVLASFAVNNKLKFCYGYQFGVGNTMMASPGNGTHEISLSYHFSRGGLINLL</sequence>
<protein>
    <submittedName>
        <fullName evidence="1">Type IX secretion system membrane protein PorP/SprF</fullName>
    </submittedName>
</protein>
<dbReference type="Pfam" id="PF11751">
    <property type="entry name" value="PorP_SprF"/>
    <property type="match status" value="1"/>
</dbReference>
<dbReference type="NCBIfam" id="TIGR03519">
    <property type="entry name" value="T9SS_PorP_fam"/>
    <property type="match status" value="1"/>
</dbReference>
<dbReference type="InterPro" id="IPR019861">
    <property type="entry name" value="PorP/SprF_Bacteroidetes"/>
</dbReference>
<dbReference type="OrthoDB" id="1493187at2"/>